<feature type="transmembrane region" description="Helical" evidence="2">
    <location>
        <begin position="112"/>
        <end position="133"/>
    </location>
</feature>
<keyword evidence="2" id="KW-0472">Membrane</keyword>
<evidence type="ECO:0000256" key="2">
    <source>
        <dbReference type="SAM" id="Phobius"/>
    </source>
</evidence>
<evidence type="ECO:0000313" key="3">
    <source>
        <dbReference type="EMBL" id="QHT34212.1"/>
    </source>
</evidence>
<reference evidence="3" key="1">
    <citation type="journal article" date="2020" name="Nature">
        <title>Giant virus diversity and host interactions through global metagenomics.</title>
        <authorList>
            <person name="Schulz F."/>
            <person name="Roux S."/>
            <person name="Paez-Espino D."/>
            <person name="Jungbluth S."/>
            <person name="Walsh D.A."/>
            <person name="Denef V.J."/>
            <person name="McMahon K.D."/>
            <person name="Konstantinidis K.T."/>
            <person name="Eloe-Fadrosh E.A."/>
            <person name="Kyrpides N.C."/>
            <person name="Woyke T."/>
        </authorList>
    </citation>
    <scope>NUCLEOTIDE SEQUENCE</scope>
    <source>
        <strain evidence="3">GVMAG-M-3300009161-52</strain>
    </source>
</reference>
<keyword evidence="2" id="KW-0812">Transmembrane</keyword>
<accession>A0A6C0EZJ6</accession>
<organism evidence="3">
    <name type="scientific">viral metagenome</name>
    <dbReference type="NCBI Taxonomy" id="1070528"/>
    <lineage>
        <taxon>unclassified sequences</taxon>
        <taxon>metagenomes</taxon>
        <taxon>organismal metagenomes</taxon>
    </lineage>
</organism>
<evidence type="ECO:0000256" key="1">
    <source>
        <dbReference type="SAM" id="MobiDB-lite"/>
    </source>
</evidence>
<feature type="transmembrane region" description="Helical" evidence="2">
    <location>
        <begin position="79"/>
        <end position="100"/>
    </location>
</feature>
<name>A0A6C0EZJ6_9ZZZZ</name>
<dbReference type="EMBL" id="MN738991">
    <property type="protein sequence ID" value="QHT34212.1"/>
    <property type="molecule type" value="Genomic_DNA"/>
</dbReference>
<feature type="compositionally biased region" description="Low complexity" evidence="1">
    <location>
        <begin position="8"/>
        <end position="18"/>
    </location>
</feature>
<proteinExistence type="predicted"/>
<keyword evidence="2" id="KW-1133">Transmembrane helix</keyword>
<dbReference type="AlphaFoldDB" id="A0A6C0EZJ6"/>
<feature type="region of interest" description="Disordered" evidence="1">
    <location>
        <begin position="1"/>
        <end position="30"/>
    </location>
</feature>
<sequence>MTSKKKQSNSSKSNNSTKSKQKSKFYNVNDPVLNIQESTSKSSATQYSDIIDLLSVSPSASNPNAVTWQDQMTDFAILFLKYGFLVVVLTLNFLGLSVSLNCNADQEMTTRIFSGIFAFFFGFVYLIVNYYTYKVLSQGKICKMNREKLFPFKV</sequence>
<protein>
    <submittedName>
        <fullName evidence="3">Uncharacterized protein</fullName>
    </submittedName>
</protein>